<name>T1K611_TETUR</name>
<dbReference type="EMBL" id="CAEY01001591">
    <property type="status" value="NOT_ANNOTATED_CDS"/>
    <property type="molecule type" value="Genomic_DNA"/>
</dbReference>
<dbReference type="AlphaFoldDB" id="T1K611"/>
<organism evidence="1 2">
    <name type="scientific">Tetranychus urticae</name>
    <name type="common">Two-spotted spider mite</name>
    <dbReference type="NCBI Taxonomy" id="32264"/>
    <lineage>
        <taxon>Eukaryota</taxon>
        <taxon>Metazoa</taxon>
        <taxon>Ecdysozoa</taxon>
        <taxon>Arthropoda</taxon>
        <taxon>Chelicerata</taxon>
        <taxon>Arachnida</taxon>
        <taxon>Acari</taxon>
        <taxon>Acariformes</taxon>
        <taxon>Trombidiformes</taxon>
        <taxon>Prostigmata</taxon>
        <taxon>Eleutherengona</taxon>
        <taxon>Raphignathae</taxon>
        <taxon>Tetranychoidea</taxon>
        <taxon>Tetranychidae</taxon>
        <taxon>Tetranychus</taxon>
    </lineage>
</organism>
<accession>T1K611</accession>
<reference evidence="2" key="1">
    <citation type="submission" date="2011-08" db="EMBL/GenBank/DDBJ databases">
        <authorList>
            <person name="Rombauts S."/>
        </authorList>
    </citation>
    <scope>NUCLEOTIDE SEQUENCE</scope>
    <source>
        <strain evidence="2">London</strain>
    </source>
</reference>
<dbReference type="HOGENOM" id="CLU_1130335_0_0_1"/>
<sequence>MNKFLQSKSSFNLLDRRWIEKGVLHCILGRPECRTFSYQCLVAKQRLKKGRHESDDDNQIYGTINAIIGFYVETLVSCFQKIDDLENLSPGSNDSSIGNKTEVQLYKIDELGWALDSRQIKRSVVQVLLSRPEFEIISDQLDEFYTKDLNYLPRNMVDTTDGDIWLTFVDLVISCYERIMNRFSKKNSKVSKSKPGSTGKLDNHLTASEKMVSHAKFPVPFWHLIAPSLTQFDVYNETSATCMLNI</sequence>
<keyword evidence="2" id="KW-1185">Reference proteome</keyword>
<dbReference type="EnsemblMetazoa" id="tetur05g08220.1">
    <property type="protein sequence ID" value="tetur05g08220.1"/>
    <property type="gene ID" value="tetur05g08220"/>
</dbReference>
<evidence type="ECO:0000313" key="1">
    <source>
        <dbReference type="EnsemblMetazoa" id="tetur05g08220.1"/>
    </source>
</evidence>
<gene>
    <name evidence="1" type="primary">107360557</name>
</gene>
<evidence type="ECO:0000313" key="2">
    <source>
        <dbReference type="Proteomes" id="UP000015104"/>
    </source>
</evidence>
<protein>
    <submittedName>
        <fullName evidence="1">Uncharacterized protein</fullName>
    </submittedName>
</protein>
<dbReference type="KEGG" id="tut:107360557"/>
<proteinExistence type="predicted"/>
<reference evidence="1" key="2">
    <citation type="submission" date="2015-06" db="UniProtKB">
        <authorList>
            <consortium name="EnsemblMetazoa"/>
        </authorList>
    </citation>
    <scope>IDENTIFICATION</scope>
</reference>
<dbReference type="Proteomes" id="UP000015104">
    <property type="component" value="Unassembled WGS sequence"/>
</dbReference>